<dbReference type="STRING" id="1036808.A0A0C3DEV3"/>
<dbReference type="HOGENOM" id="CLU_001265_1_1_1"/>
<evidence type="ECO:0000256" key="2">
    <source>
        <dbReference type="ARBA" id="ARBA00006727"/>
    </source>
</evidence>
<feature type="transmembrane region" description="Helical" evidence="3">
    <location>
        <begin position="182"/>
        <end position="203"/>
    </location>
</feature>
<dbReference type="AlphaFoldDB" id="A0A0C3DEV3"/>
<comment type="similarity">
    <text evidence="2">Belongs to the major facilitator superfamily. Monocarboxylate porter (TC 2.A.1.13) family.</text>
</comment>
<reference evidence="4 5" key="1">
    <citation type="submission" date="2014-04" db="EMBL/GenBank/DDBJ databases">
        <authorList>
            <consortium name="DOE Joint Genome Institute"/>
            <person name="Kuo A."/>
            <person name="Kohler A."/>
            <person name="Nagy L.G."/>
            <person name="Floudas D."/>
            <person name="Copeland A."/>
            <person name="Barry K.W."/>
            <person name="Cichocki N."/>
            <person name="Veneault-Fourrey C."/>
            <person name="LaButti K."/>
            <person name="Lindquist E.A."/>
            <person name="Lipzen A."/>
            <person name="Lundell T."/>
            <person name="Morin E."/>
            <person name="Murat C."/>
            <person name="Sun H."/>
            <person name="Tunlid A."/>
            <person name="Henrissat B."/>
            <person name="Grigoriev I.V."/>
            <person name="Hibbett D.S."/>
            <person name="Martin F."/>
            <person name="Nordberg H.P."/>
            <person name="Cantor M.N."/>
            <person name="Hua S.X."/>
        </authorList>
    </citation>
    <scope>NUCLEOTIDE SEQUENCE [LARGE SCALE GENOMIC DNA]</scope>
    <source>
        <strain evidence="4 5">Foug A</strain>
    </source>
</reference>
<gene>
    <name evidence="4" type="ORF">SCLCIDRAFT_17525</name>
</gene>
<keyword evidence="3" id="KW-1133">Transmembrane helix</keyword>
<feature type="transmembrane region" description="Helical" evidence="3">
    <location>
        <begin position="261"/>
        <end position="284"/>
    </location>
</feature>
<dbReference type="EMBL" id="KN822144">
    <property type="protein sequence ID" value="KIM54914.1"/>
    <property type="molecule type" value="Genomic_DNA"/>
</dbReference>
<name>A0A0C3DEV3_9AGAM</name>
<evidence type="ECO:0000313" key="4">
    <source>
        <dbReference type="EMBL" id="KIM54914.1"/>
    </source>
</evidence>
<dbReference type="InterPro" id="IPR050327">
    <property type="entry name" value="Proton-linked_MCT"/>
</dbReference>
<evidence type="ECO:0000313" key="5">
    <source>
        <dbReference type="Proteomes" id="UP000053989"/>
    </source>
</evidence>
<dbReference type="GO" id="GO:0022857">
    <property type="term" value="F:transmembrane transporter activity"/>
    <property type="evidence" value="ECO:0007669"/>
    <property type="project" value="InterPro"/>
</dbReference>
<feature type="transmembrane region" description="Helical" evidence="3">
    <location>
        <begin position="215"/>
        <end position="235"/>
    </location>
</feature>
<dbReference type="InterPro" id="IPR036259">
    <property type="entry name" value="MFS_trans_sf"/>
</dbReference>
<feature type="transmembrane region" description="Helical" evidence="3">
    <location>
        <begin position="296"/>
        <end position="315"/>
    </location>
</feature>
<feature type="transmembrane region" description="Helical" evidence="3">
    <location>
        <begin position="53"/>
        <end position="74"/>
    </location>
</feature>
<dbReference type="OrthoDB" id="6499973at2759"/>
<evidence type="ECO:0000256" key="3">
    <source>
        <dbReference type="SAM" id="Phobius"/>
    </source>
</evidence>
<sequence length="453" mass="48792">MAATPESARSILDVKAEASLECGKSCSDVVASPSSTDNVLPPPPTFPEGGLQAWLTVLGGSMIVFCSFGTVQSFGVYQDYYTRVFLEGHAASDISWIGSVQTFLLFGGGLLSGKLFDDGYFHHCIAFGSLIYLFSVFMLSLAHPHQYYQVFLAQGIGMGIGMGLMFLPAMSVTSHYFRRRRTVAMGVVISGSSIGAVVHSIMLNNLIKNGVGFAWGVRAAAFLDLALLLIANLVMKTRLPSRRERPNAKPIDIKSILTDRGYWLCTIGCALAFWGLFVPFFYLQLFAELHGLPAKLAFYAIPIMNAASLFGRTLPNFLGDAFGPFNVMIPFGFISGGIMFLMFAATGVGGTVAFGILYGFFSGGFLTIVTPAVASYSRDLNEIGTRIGITSFVIGCALLTGTPIAGALVQEHHAGSYIWWRPLVFASVVVFAGSACLIVSRQILSKRKGTRML</sequence>
<dbReference type="GO" id="GO:0016020">
    <property type="term" value="C:membrane"/>
    <property type="evidence" value="ECO:0007669"/>
    <property type="project" value="UniProtKB-SubCell"/>
</dbReference>
<feature type="transmembrane region" description="Helical" evidence="3">
    <location>
        <begin position="94"/>
        <end position="113"/>
    </location>
</feature>
<evidence type="ECO:0000256" key="1">
    <source>
        <dbReference type="ARBA" id="ARBA00004141"/>
    </source>
</evidence>
<feature type="transmembrane region" description="Helical" evidence="3">
    <location>
        <begin position="327"/>
        <end position="346"/>
    </location>
</feature>
<dbReference type="Pfam" id="PF07690">
    <property type="entry name" value="MFS_1"/>
    <property type="match status" value="1"/>
</dbReference>
<dbReference type="SUPFAM" id="SSF103473">
    <property type="entry name" value="MFS general substrate transporter"/>
    <property type="match status" value="1"/>
</dbReference>
<keyword evidence="5" id="KW-1185">Reference proteome</keyword>
<protein>
    <recommendedName>
        <fullName evidence="6">Major facilitator superfamily (MFS) profile domain-containing protein</fullName>
    </recommendedName>
</protein>
<organism evidence="4 5">
    <name type="scientific">Scleroderma citrinum Foug A</name>
    <dbReference type="NCBI Taxonomy" id="1036808"/>
    <lineage>
        <taxon>Eukaryota</taxon>
        <taxon>Fungi</taxon>
        <taxon>Dikarya</taxon>
        <taxon>Basidiomycota</taxon>
        <taxon>Agaricomycotina</taxon>
        <taxon>Agaricomycetes</taxon>
        <taxon>Agaricomycetidae</taxon>
        <taxon>Boletales</taxon>
        <taxon>Sclerodermatineae</taxon>
        <taxon>Sclerodermataceae</taxon>
        <taxon>Scleroderma</taxon>
    </lineage>
</organism>
<dbReference type="PANTHER" id="PTHR11360:SF234">
    <property type="entry name" value="MFS-TYPE TRANSPORTER DBAD-RELATED"/>
    <property type="match status" value="1"/>
</dbReference>
<dbReference type="InParanoid" id="A0A0C3DEV3"/>
<evidence type="ECO:0008006" key="6">
    <source>
        <dbReference type="Google" id="ProtNLM"/>
    </source>
</evidence>
<feature type="transmembrane region" description="Helical" evidence="3">
    <location>
        <begin position="147"/>
        <end position="170"/>
    </location>
</feature>
<reference evidence="5" key="2">
    <citation type="submission" date="2015-01" db="EMBL/GenBank/DDBJ databases">
        <title>Evolutionary Origins and Diversification of the Mycorrhizal Mutualists.</title>
        <authorList>
            <consortium name="DOE Joint Genome Institute"/>
            <consortium name="Mycorrhizal Genomics Consortium"/>
            <person name="Kohler A."/>
            <person name="Kuo A."/>
            <person name="Nagy L.G."/>
            <person name="Floudas D."/>
            <person name="Copeland A."/>
            <person name="Barry K.W."/>
            <person name="Cichocki N."/>
            <person name="Veneault-Fourrey C."/>
            <person name="LaButti K."/>
            <person name="Lindquist E.A."/>
            <person name="Lipzen A."/>
            <person name="Lundell T."/>
            <person name="Morin E."/>
            <person name="Murat C."/>
            <person name="Riley R."/>
            <person name="Ohm R."/>
            <person name="Sun H."/>
            <person name="Tunlid A."/>
            <person name="Henrissat B."/>
            <person name="Grigoriev I.V."/>
            <person name="Hibbett D.S."/>
            <person name="Martin F."/>
        </authorList>
    </citation>
    <scope>NUCLEOTIDE SEQUENCE [LARGE SCALE GENOMIC DNA]</scope>
    <source>
        <strain evidence="5">Foug A</strain>
    </source>
</reference>
<feature type="transmembrane region" description="Helical" evidence="3">
    <location>
        <begin position="418"/>
        <end position="439"/>
    </location>
</feature>
<feature type="transmembrane region" description="Helical" evidence="3">
    <location>
        <begin position="352"/>
        <end position="375"/>
    </location>
</feature>
<feature type="transmembrane region" description="Helical" evidence="3">
    <location>
        <begin position="387"/>
        <end position="406"/>
    </location>
</feature>
<dbReference type="PANTHER" id="PTHR11360">
    <property type="entry name" value="MONOCARBOXYLATE TRANSPORTER"/>
    <property type="match status" value="1"/>
</dbReference>
<accession>A0A0C3DEV3</accession>
<keyword evidence="3" id="KW-0812">Transmembrane</keyword>
<feature type="transmembrane region" description="Helical" evidence="3">
    <location>
        <begin position="120"/>
        <end position="141"/>
    </location>
</feature>
<proteinExistence type="inferred from homology"/>
<dbReference type="Proteomes" id="UP000053989">
    <property type="component" value="Unassembled WGS sequence"/>
</dbReference>
<keyword evidence="3" id="KW-0472">Membrane</keyword>
<dbReference type="Gene3D" id="1.20.1250.20">
    <property type="entry name" value="MFS general substrate transporter like domains"/>
    <property type="match status" value="2"/>
</dbReference>
<dbReference type="InterPro" id="IPR011701">
    <property type="entry name" value="MFS"/>
</dbReference>
<comment type="subcellular location">
    <subcellularLocation>
        <location evidence="1">Membrane</location>
        <topology evidence="1">Multi-pass membrane protein</topology>
    </subcellularLocation>
</comment>